<comment type="caution">
    <text evidence="2">The sequence shown here is derived from an EMBL/GenBank/DDBJ whole genome shotgun (WGS) entry which is preliminary data.</text>
</comment>
<keyword evidence="1" id="KW-0472">Membrane</keyword>
<feature type="transmembrane region" description="Helical" evidence="1">
    <location>
        <begin position="110"/>
        <end position="135"/>
    </location>
</feature>
<dbReference type="EMBL" id="VMHH01000001">
    <property type="protein sequence ID" value="TSJ76367.1"/>
    <property type="molecule type" value="Genomic_DNA"/>
</dbReference>
<keyword evidence="1" id="KW-1133">Transmembrane helix</keyword>
<feature type="transmembrane region" description="Helical" evidence="1">
    <location>
        <begin position="23"/>
        <end position="47"/>
    </location>
</feature>
<keyword evidence="1" id="KW-0812">Transmembrane</keyword>
<evidence type="ECO:0008006" key="4">
    <source>
        <dbReference type="Google" id="ProtNLM"/>
    </source>
</evidence>
<evidence type="ECO:0000313" key="3">
    <source>
        <dbReference type="Proteomes" id="UP000320747"/>
    </source>
</evidence>
<name>A0ABY3E8N4_9CORY</name>
<reference evidence="2 3" key="1">
    <citation type="submission" date="2019-07" db="EMBL/GenBank/DDBJ databases">
        <title>Draft genome of Corynebacterium godavarianum and other related strains.</title>
        <authorList>
            <person name="Bernier A.-M."/>
            <person name="Bernard K."/>
        </authorList>
    </citation>
    <scope>NUCLEOTIDE SEQUENCE [LARGE SCALE GENOMIC DNA]</scope>
    <source>
        <strain evidence="2 3">LMG 29598</strain>
    </source>
</reference>
<keyword evidence="3" id="KW-1185">Reference proteome</keyword>
<proteinExistence type="predicted"/>
<accession>A0ABY3E8N4</accession>
<organism evidence="2 3">
    <name type="scientific">Corynebacterium godavarianum</name>
    <dbReference type="NCBI Taxonomy" id="2054421"/>
    <lineage>
        <taxon>Bacteria</taxon>
        <taxon>Bacillati</taxon>
        <taxon>Actinomycetota</taxon>
        <taxon>Actinomycetes</taxon>
        <taxon>Mycobacteriales</taxon>
        <taxon>Corynebacteriaceae</taxon>
        <taxon>Corynebacterium</taxon>
    </lineage>
</organism>
<gene>
    <name evidence="2" type="ORF">FPH17_01925</name>
</gene>
<evidence type="ECO:0000256" key="1">
    <source>
        <dbReference type="SAM" id="Phobius"/>
    </source>
</evidence>
<feature type="transmembrane region" description="Helical" evidence="1">
    <location>
        <begin position="155"/>
        <end position="174"/>
    </location>
</feature>
<dbReference type="Proteomes" id="UP000320747">
    <property type="component" value="Unassembled WGS sequence"/>
</dbReference>
<sequence>MSTALETPQPASRPRIPRFPARIGADAGLVVCALLLGIGGGLVWGWLRPAYVGTADDGRLAIDQVASPANVEFAATGWFSLITLAIGVVLAVVALRQFASRRTRGGLGSLCWLIACAVSAVLTVAVTGDVLAAALHPLDHANLADGQQIEMVPPAKLGAAWLVGPFFSSLIYWTSNALSLVVERDELPTD</sequence>
<feature type="transmembrane region" description="Helical" evidence="1">
    <location>
        <begin position="78"/>
        <end position="98"/>
    </location>
</feature>
<dbReference type="RefSeq" id="WP_154878465.1">
    <property type="nucleotide sequence ID" value="NZ_JAADJX010000001.1"/>
</dbReference>
<evidence type="ECO:0000313" key="2">
    <source>
        <dbReference type="EMBL" id="TSJ76367.1"/>
    </source>
</evidence>
<protein>
    <recommendedName>
        <fullName evidence="4">DUF2567 domain-containing protein</fullName>
    </recommendedName>
</protein>